<reference evidence="1" key="1">
    <citation type="submission" date="2019-03" db="EMBL/GenBank/DDBJ databases">
        <title>Single cell metagenomics reveals metabolic interactions within the superorganism composed of flagellate Streblomastix strix and complex community of Bacteroidetes bacteria on its surface.</title>
        <authorList>
            <person name="Treitli S.C."/>
            <person name="Kolisko M."/>
            <person name="Husnik F."/>
            <person name="Keeling P."/>
            <person name="Hampl V."/>
        </authorList>
    </citation>
    <scope>NUCLEOTIDE SEQUENCE</scope>
    <source>
        <strain evidence="1">STM</strain>
    </source>
</reference>
<protein>
    <recommendedName>
        <fullName evidence="2">RagB/SusD family nutrient uptake outer membrane protein</fullName>
    </recommendedName>
</protein>
<sequence length="91" mass="10506">MKTKYVLLISCISATLTLCFSSCENDFDAKIYGSLSTTNFPATEDDYIDLLMTCYLPFTANWGYDLYQTVIKYDEINLFQMIKCCNFAKKE</sequence>
<gene>
    <name evidence="1" type="ORF">EZS27_020024</name>
</gene>
<accession>A0A5J4RD02</accession>
<evidence type="ECO:0008006" key="2">
    <source>
        <dbReference type="Google" id="ProtNLM"/>
    </source>
</evidence>
<proteinExistence type="predicted"/>
<comment type="caution">
    <text evidence="1">The sequence shown here is derived from an EMBL/GenBank/DDBJ whole genome shotgun (WGS) entry which is preliminary data.</text>
</comment>
<name>A0A5J4RD02_9ZZZZ</name>
<dbReference type="EMBL" id="SNRY01001380">
    <property type="protein sequence ID" value="KAA6331364.1"/>
    <property type="molecule type" value="Genomic_DNA"/>
</dbReference>
<evidence type="ECO:0000313" key="1">
    <source>
        <dbReference type="EMBL" id="KAA6331364.1"/>
    </source>
</evidence>
<organism evidence="1">
    <name type="scientific">termite gut metagenome</name>
    <dbReference type="NCBI Taxonomy" id="433724"/>
    <lineage>
        <taxon>unclassified sequences</taxon>
        <taxon>metagenomes</taxon>
        <taxon>organismal metagenomes</taxon>
    </lineage>
</organism>
<dbReference type="AlphaFoldDB" id="A0A5J4RD02"/>